<dbReference type="Pfam" id="PF00078">
    <property type="entry name" value="RVT_1"/>
    <property type="match status" value="1"/>
</dbReference>
<evidence type="ECO:0000313" key="2">
    <source>
        <dbReference type="EMBL" id="KAL3268742.1"/>
    </source>
</evidence>
<dbReference type="GO" id="GO:0071897">
    <property type="term" value="P:DNA biosynthetic process"/>
    <property type="evidence" value="ECO:0007669"/>
    <property type="project" value="UniProtKB-ARBA"/>
</dbReference>
<protein>
    <recommendedName>
        <fullName evidence="1">Reverse transcriptase domain-containing protein</fullName>
    </recommendedName>
</protein>
<feature type="domain" description="Reverse transcriptase" evidence="1">
    <location>
        <begin position="1"/>
        <end position="65"/>
    </location>
</feature>
<proteinExistence type="predicted"/>
<evidence type="ECO:0000313" key="3">
    <source>
        <dbReference type="Proteomes" id="UP001516400"/>
    </source>
</evidence>
<dbReference type="PROSITE" id="PS50878">
    <property type="entry name" value="RT_POL"/>
    <property type="match status" value="1"/>
</dbReference>
<name>A0ABD2MQY4_9CUCU</name>
<organism evidence="2 3">
    <name type="scientific">Cryptolaemus montrouzieri</name>
    <dbReference type="NCBI Taxonomy" id="559131"/>
    <lineage>
        <taxon>Eukaryota</taxon>
        <taxon>Metazoa</taxon>
        <taxon>Ecdysozoa</taxon>
        <taxon>Arthropoda</taxon>
        <taxon>Hexapoda</taxon>
        <taxon>Insecta</taxon>
        <taxon>Pterygota</taxon>
        <taxon>Neoptera</taxon>
        <taxon>Endopterygota</taxon>
        <taxon>Coleoptera</taxon>
        <taxon>Polyphaga</taxon>
        <taxon>Cucujiformia</taxon>
        <taxon>Coccinelloidea</taxon>
        <taxon>Coccinellidae</taxon>
        <taxon>Scymninae</taxon>
        <taxon>Scymnini</taxon>
        <taxon>Cryptolaemus</taxon>
    </lineage>
</organism>
<dbReference type="InterPro" id="IPR043502">
    <property type="entry name" value="DNA/RNA_pol_sf"/>
</dbReference>
<evidence type="ECO:0000259" key="1">
    <source>
        <dbReference type="PROSITE" id="PS50878"/>
    </source>
</evidence>
<dbReference type="Proteomes" id="UP001516400">
    <property type="component" value="Unassembled WGS sequence"/>
</dbReference>
<sequence length="265" mass="31663">MNGELINNIRYADDTVILASDVNELQQLVERVRVVSEQYGLKLNVEKSKWMRVSKRPHQWEQLIIGKKSVEQVNKYSYLGSFVSSDWDQSMGIKTRIKKARTAFNNMKPLFTSRDLSINLKYRLAKCYIFSILLYGVEAWTMTERLMKKLEAFELWVYRRILRIPWTDHITNEEVLRRLDKHREILFTVKKRKMEYFGHIMRHEKYRLLQLIIQGKTDSKRGPGRRRHSWLHSLRQWYGLTTIQLFRSAANKIRIAMLIANVRTG</sequence>
<accession>A0ABD2MQY4</accession>
<dbReference type="InterPro" id="IPR000477">
    <property type="entry name" value="RT_dom"/>
</dbReference>
<keyword evidence="3" id="KW-1185">Reference proteome</keyword>
<dbReference type="SUPFAM" id="SSF56672">
    <property type="entry name" value="DNA/RNA polymerases"/>
    <property type="match status" value="1"/>
</dbReference>
<comment type="caution">
    <text evidence="2">The sequence shown here is derived from an EMBL/GenBank/DDBJ whole genome shotgun (WGS) entry which is preliminary data.</text>
</comment>
<dbReference type="PANTHER" id="PTHR47027:SF20">
    <property type="entry name" value="REVERSE TRANSCRIPTASE-LIKE PROTEIN WITH RNA-DIRECTED DNA POLYMERASE DOMAIN"/>
    <property type="match status" value="1"/>
</dbReference>
<gene>
    <name evidence="2" type="ORF">HHI36_007844</name>
</gene>
<dbReference type="PANTHER" id="PTHR47027">
    <property type="entry name" value="REVERSE TRANSCRIPTASE DOMAIN-CONTAINING PROTEIN"/>
    <property type="match status" value="1"/>
</dbReference>
<dbReference type="AlphaFoldDB" id="A0ABD2MQY4"/>
<dbReference type="EMBL" id="JABFTP020000021">
    <property type="protein sequence ID" value="KAL3268742.1"/>
    <property type="molecule type" value="Genomic_DNA"/>
</dbReference>
<reference evidence="2 3" key="1">
    <citation type="journal article" date="2021" name="BMC Biol.">
        <title>Horizontally acquired antibacterial genes associated with adaptive radiation of ladybird beetles.</title>
        <authorList>
            <person name="Li H.S."/>
            <person name="Tang X.F."/>
            <person name="Huang Y.H."/>
            <person name="Xu Z.Y."/>
            <person name="Chen M.L."/>
            <person name="Du X.Y."/>
            <person name="Qiu B.Y."/>
            <person name="Chen P.T."/>
            <person name="Zhang W."/>
            <person name="Slipinski A."/>
            <person name="Escalona H.E."/>
            <person name="Waterhouse R.M."/>
            <person name="Zwick A."/>
            <person name="Pang H."/>
        </authorList>
    </citation>
    <scope>NUCLEOTIDE SEQUENCE [LARGE SCALE GENOMIC DNA]</scope>
    <source>
        <strain evidence="2">SYSU2018</strain>
    </source>
</reference>